<dbReference type="OMA" id="FMATCAK"/>
<evidence type="ECO:0000313" key="4">
    <source>
        <dbReference type="Proteomes" id="UP000030762"/>
    </source>
</evidence>
<accession>T0R110</accession>
<dbReference type="GO" id="GO:0005829">
    <property type="term" value="C:cytosol"/>
    <property type="evidence" value="ECO:0007669"/>
    <property type="project" value="TreeGrafter"/>
</dbReference>
<dbReference type="VEuPathDB" id="FungiDB:SDRG_02611"/>
<protein>
    <submittedName>
        <fullName evidence="3">3-deoxy-D-manno-octulosonate cytidylyltransferase</fullName>
    </submittedName>
</protein>
<dbReference type="eggNOG" id="ENOG502QPIP">
    <property type="taxonomic scope" value="Eukaryota"/>
</dbReference>
<dbReference type="GO" id="GO:0008690">
    <property type="term" value="F:3-deoxy-manno-octulosonate cytidylyltransferase activity"/>
    <property type="evidence" value="ECO:0007669"/>
    <property type="project" value="InterPro"/>
</dbReference>
<dbReference type="InterPro" id="IPR029044">
    <property type="entry name" value="Nucleotide-diphossugar_trans"/>
</dbReference>
<dbReference type="PANTHER" id="PTHR42866">
    <property type="entry name" value="3-DEOXY-MANNO-OCTULOSONATE CYTIDYLYLTRANSFERASE"/>
    <property type="match status" value="1"/>
</dbReference>
<dbReference type="Pfam" id="PF02348">
    <property type="entry name" value="CTP_transf_3"/>
    <property type="match status" value="1"/>
</dbReference>
<dbReference type="InterPro" id="IPR003329">
    <property type="entry name" value="Cytidylyl_trans"/>
</dbReference>
<evidence type="ECO:0000256" key="2">
    <source>
        <dbReference type="ARBA" id="ARBA00022695"/>
    </source>
</evidence>
<dbReference type="OrthoDB" id="10262032at2759"/>
<name>T0R110_SAPDV</name>
<dbReference type="InParanoid" id="T0R110"/>
<keyword evidence="2 3" id="KW-0548">Nucleotidyltransferase</keyword>
<dbReference type="Gene3D" id="3.90.550.10">
    <property type="entry name" value="Spore Coat Polysaccharide Biosynthesis Protein SpsA, Chain A"/>
    <property type="match status" value="1"/>
</dbReference>
<dbReference type="Proteomes" id="UP000030762">
    <property type="component" value="Unassembled WGS sequence"/>
</dbReference>
<gene>
    <name evidence="3" type="ORF">SDRG_02611</name>
</gene>
<dbReference type="NCBIfam" id="TIGR00466">
    <property type="entry name" value="kdsB"/>
    <property type="match status" value="1"/>
</dbReference>
<reference evidence="3 4" key="1">
    <citation type="submission" date="2012-04" db="EMBL/GenBank/DDBJ databases">
        <title>The Genome Sequence of Saprolegnia declina VS20.</title>
        <authorList>
            <consortium name="The Broad Institute Genome Sequencing Platform"/>
            <person name="Russ C."/>
            <person name="Nusbaum C."/>
            <person name="Tyler B."/>
            <person name="van West P."/>
            <person name="Dieguez-Uribeondo J."/>
            <person name="de Bruijn I."/>
            <person name="Tripathy S."/>
            <person name="Jiang R."/>
            <person name="Young S.K."/>
            <person name="Zeng Q."/>
            <person name="Gargeya S."/>
            <person name="Fitzgerald M."/>
            <person name="Haas B."/>
            <person name="Abouelleil A."/>
            <person name="Alvarado L."/>
            <person name="Arachchi H.M."/>
            <person name="Berlin A."/>
            <person name="Chapman S.B."/>
            <person name="Goldberg J."/>
            <person name="Griggs A."/>
            <person name="Gujja S."/>
            <person name="Hansen M."/>
            <person name="Howarth C."/>
            <person name="Imamovic A."/>
            <person name="Larimer J."/>
            <person name="McCowen C."/>
            <person name="Montmayeur A."/>
            <person name="Murphy C."/>
            <person name="Neiman D."/>
            <person name="Pearson M."/>
            <person name="Priest M."/>
            <person name="Roberts A."/>
            <person name="Saif S."/>
            <person name="Shea T."/>
            <person name="Sisk P."/>
            <person name="Sykes S."/>
            <person name="Wortman J."/>
            <person name="Nusbaum C."/>
            <person name="Birren B."/>
        </authorList>
    </citation>
    <scope>NUCLEOTIDE SEQUENCE [LARGE SCALE GENOMIC DNA]</scope>
    <source>
        <strain evidence="3 4">VS20</strain>
    </source>
</reference>
<dbReference type="STRING" id="1156394.T0R110"/>
<dbReference type="PANTHER" id="PTHR42866:SF2">
    <property type="entry name" value="3-DEOXY-MANNO-OCTULOSONATE CYTIDYLYLTRANSFERASE, MITOCHONDRIAL"/>
    <property type="match status" value="1"/>
</dbReference>
<dbReference type="AlphaFoldDB" id="T0R110"/>
<keyword evidence="1 3" id="KW-0808">Transferase</keyword>
<dbReference type="InterPro" id="IPR004528">
    <property type="entry name" value="KdsB"/>
</dbReference>
<evidence type="ECO:0000313" key="3">
    <source>
        <dbReference type="EMBL" id="EQC39955.1"/>
    </source>
</evidence>
<dbReference type="NCBIfam" id="NF003952">
    <property type="entry name" value="PRK05450.1-5"/>
    <property type="match status" value="1"/>
</dbReference>
<dbReference type="GeneID" id="19943338"/>
<proteinExistence type="predicted"/>
<organism evidence="3 4">
    <name type="scientific">Saprolegnia diclina (strain VS20)</name>
    <dbReference type="NCBI Taxonomy" id="1156394"/>
    <lineage>
        <taxon>Eukaryota</taxon>
        <taxon>Sar</taxon>
        <taxon>Stramenopiles</taxon>
        <taxon>Oomycota</taxon>
        <taxon>Saprolegniomycetes</taxon>
        <taxon>Saprolegniales</taxon>
        <taxon>Saprolegniaceae</taxon>
        <taxon>Saprolegnia</taxon>
    </lineage>
</organism>
<keyword evidence="4" id="KW-1185">Reference proteome</keyword>
<dbReference type="EMBL" id="JH767137">
    <property type="protein sequence ID" value="EQC39955.1"/>
    <property type="molecule type" value="Genomic_DNA"/>
</dbReference>
<dbReference type="RefSeq" id="XP_008606429.1">
    <property type="nucleotide sequence ID" value="XM_008608207.1"/>
</dbReference>
<evidence type="ECO:0000256" key="1">
    <source>
        <dbReference type="ARBA" id="ARBA00022679"/>
    </source>
</evidence>
<sequence length="251" mass="26998">MKLRAVGIIPARLRSTRFPAKPLALLCGKPMIAHTFEAASRAANLDAVYVATDAVEIASLLPSAAILTDAACANGTERVLQALTRLPQPASLCDIVVNIQGDEPAIDPAHIDLCVAALQDDPTCVMSTLMAPVRTEAEARSFNVVKVVANHESHAMYFSRGLIPASKDDAFDPARTMKHIGLYAFRTSFLVDVFPTLTRHELGDVEDLEQLRVLEAGHKIKMVAVPSAHPGVDVPDDLATLEAILSTDKSW</sequence>
<dbReference type="CDD" id="cd02517">
    <property type="entry name" value="CMP-KDO-Synthetase"/>
    <property type="match status" value="1"/>
</dbReference>
<dbReference type="SUPFAM" id="SSF53448">
    <property type="entry name" value="Nucleotide-diphospho-sugar transferases"/>
    <property type="match status" value="1"/>
</dbReference>